<dbReference type="PANTHER" id="PTHR31297">
    <property type="entry name" value="GLUCAN ENDO-1,6-BETA-GLUCOSIDASE B"/>
    <property type="match status" value="1"/>
</dbReference>
<protein>
    <submittedName>
        <fullName evidence="6">Endoglucanase</fullName>
    </submittedName>
</protein>
<dbReference type="OrthoDB" id="4771662at2"/>
<organism evidence="6 7">
    <name type="scientific">Agromyces atrinae</name>
    <dbReference type="NCBI Taxonomy" id="592376"/>
    <lineage>
        <taxon>Bacteria</taxon>
        <taxon>Bacillati</taxon>
        <taxon>Actinomycetota</taxon>
        <taxon>Actinomycetes</taxon>
        <taxon>Micrococcales</taxon>
        <taxon>Microbacteriaceae</taxon>
        <taxon>Agromyces</taxon>
    </lineage>
</organism>
<comment type="caution">
    <text evidence="6">The sequence shown here is derived from an EMBL/GenBank/DDBJ whole genome shotgun (WGS) entry which is preliminary data.</text>
</comment>
<evidence type="ECO:0000313" key="7">
    <source>
        <dbReference type="Proteomes" id="UP000292686"/>
    </source>
</evidence>
<dbReference type="InterPro" id="IPR017853">
    <property type="entry name" value="GH"/>
</dbReference>
<dbReference type="GO" id="GO:0005576">
    <property type="term" value="C:extracellular region"/>
    <property type="evidence" value="ECO:0007669"/>
    <property type="project" value="TreeGrafter"/>
</dbReference>
<dbReference type="GO" id="GO:0008422">
    <property type="term" value="F:beta-glucosidase activity"/>
    <property type="evidence" value="ECO:0007669"/>
    <property type="project" value="TreeGrafter"/>
</dbReference>
<evidence type="ECO:0000256" key="2">
    <source>
        <dbReference type="ARBA" id="ARBA00023295"/>
    </source>
</evidence>
<dbReference type="EMBL" id="JACCBI010000001">
    <property type="protein sequence ID" value="NYD66354.1"/>
    <property type="molecule type" value="Genomic_DNA"/>
</dbReference>
<dbReference type="PANTHER" id="PTHR31297:SF13">
    <property type="entry name" value="PUTATIVE-RELATED"/>
    <property type="match status" value="1"/>
</dbReference>
<reference evidence="5 8" key="2">
    <citation type="submission" date="2020-07" db="EMBL/GenBank/DDBJ databases">
        <title>Sequencing the genomes of 1000 actinobacteria strains.</title>
        <authorList>
            <person name="Klenk H.-P."/>
        </authorList>
    </citation>
    <scope>NUCLEOTIDE SEQUENCE [LARGE SCALE GENOMIC DNA]</scope>
    <source>
        <strain evidence="5 8">DSM 23870</strain>
    </source>
</reference>
<keyword evidence="1 3" id="KW-0378">Hydrolase</keyword>
<name>A0A4Q2M9G7_9MICO</name>
<accession>A0A4Q2M9G7</accession>
<sequence length="495" mass="55754">MTTTFDGFLRTDGTRIVDGHGRTLVLRGIGLGNWLLPEGYMWKFADHASSPRQIERVIRDLVGDETAREFWSEFRARFISERDIERIAEAGFDHVRLPINSREVIDDDGRFIEAGFDAIDDVIEWSRRNGLWVLLDLHGAPGGQTGTNIDDSPNNKPELFMDERYRRLTLDLWREIATRYRDNTVVAGYDLLNEPLPNEWQDIYPAELVALYKELTAVIREVDENHIIMYEGSHWATNWSIFDERWDDNSVLQFHRYWCAPDESSIQEYLDARDRLGVPIYMGEGGENNPAWVYTAHRLYEDNGIGWNYWPWKKVDTLTSPASIVPPDGWGEIVAFANGDGPAPSSDHARAVLGAFLENAAIDSCVWRSEIIAALFAEAPLDVPVWAWGFRGEGVSWSSTGEPMAGVREADAVAIRYADGEVRAEHDWHRVDGSTTPSSDAFVVELSAGDWLEYTVRGGENVELDASGEVSVELGDSALRVTAVTDAVLRRISVA</sequence>
<evidence type="ECO:0000256" key="1">
    <source>
        <dbReference type="ARBA" id="ARBA00022801"/>
    </source>
</evidence>
<evidence type="ECO:0000313" key="5">
    <source>
        <dbReference type="EMBL" id="NYD66354.1"/>
    </source>
</evidence>
<evidence type="ECO:0000259" key="4">
    <source>
        <dbReference type="Pfam" id="PF00150"/>
    </source>
</evidence>
<reference evidence="6 7" key="1">
    <citation type="submission" date="2019-01" db="EMBL/GenBank/DDBJ databases">
        <title>Agromyces.</title>
        <authorList>
            <person name="Li J."/>
        </authorList>
    </citation>
    <scope>NUCLEOTIDE SEQUENCE [LARGE SCALE GENOMIC DNA]</scope>
    <source>
        <strain evidence="6 7">DSM 23870</strain>
    </source>
</reference>
<feature type="domain" description="Glycoside hydrolase family 5" evidence="4">
    <location>
        <begin position="79"/>
        <end position="313"/>
    </location>
</feature>
<evidence type="ECO:0000313" key="8">
    <source>
        <dbReference type="Proteomes" id="UP000581087"/>
    </source>
</evidence>
<dbReference type="Proteomes" id="UP000581087">
    <property type="component" value="Unassembled WGS sequence"/>
</dbReference>
<dbReference type="AlphaFoldDB" id="A0A4Q2M9G7"/>
<dbReference type="Gene3D" id="3.20.20.80">
    <property type="entry name" value="Glycosidases"/>
    <property type="match status" value="1"/>
</dbReference>
<dbReference type="GO" id="GO:0009251">
    <property type="term" value="P:glucan catabolic process"/>
    <property type="evidence" value="ECO:0007669"/>
    <property type="project" value="TreeGrafter"/>
</dbReference>
<comment type="similarity">
    <text evidence="3">Belongs to the glycosyl hydrolase 5 (cellulase A) family.</text>
</comment>
<evidence type="ECO:0000313" key="6">
    <source>
        <dbReference type="EMBL" id="RXZ86671.1"/>
    </source>
</evidence>
<keyword evidence="2 3" id="KW-0326">Glycosidase</keyword>
<dbReference type="EMBL" id="SDPM01000004">
    <property type="protein sequence ID" value="RXZ86671.1"/>
    <property type="molecule type" value="Genomic_DNA"/>
</dbReference>
<dbReference type="InterPro" id="IPR001547">
    <property type="entry name" value="Glyco_hydro_5"/>
</dbReference>
<keyword evidence="7" id="KW-1185">Reference proteome</keyword>
<dbReference type="Pfam" id="PF00150">
    <property type="entry name" value="Cellulase"/>
    <property type="match status" value="1"/>
</dbReference>
<evidence type="ECO:0000256" key="3">
    <source>
        <dbReference type="RuleBase" id="RU361153"/>
    </source>
</evidence>
<dbReference type="GO" id="GO:0009986">
    <property type="term" value="C:cell surface"/>
    <property type="evidence" value="ECO:0007669"/>
    <property type="project" value="TreeGrafter"/>
</dbReference>
<dbReference type="SUPFAM" id="SSF51445">
    <property type="entry name" value="(Trans)glycosidases"/>
    <property type="match status" value="1"/>
</dbReference>
<dbReference type="RefSeq" id="WP_129174586.1">
    <property type="nucleotide sequence ID" value="NZ_JACCBI010000001.1"/>
</dbReference>
<gene>
    <name evidence="5" type="ORF">BJ972_000873</name>
    <name evidence="6" type="ORF">ESP50_09820</name>
</gene>
<dbReference type="InterPro" id="IPR050386">
    <property type="entry name" value="Glycosyl_hydrolase_5"/>
</dbReference>
<proteinExistence type="inferred from homology"/>
<dbReference type="Proteomes" id="UP000292686">
    <property type="component" value="Unassembled WGS sequence"/>
</dbReference>